<evidence type="ECO:0000313" key="5">
    <source>
        <dbReference type="EMBL" id="KAJ4920181.1"/>
    </source>
</evidence>
<dbReference type="EMBL" id="JAPTMU010000217">
    <property type="protein sequence ID" value="KAJ4920181.1"/>
    <property type="molecule type" value="Genomic_DNA"/>
</dbReference>
<sequence length="1700" mass="188070">MTEEKCPQLVDYFVVAGLDPGGAWKPLDEDGKTSSSSSSSSGRAVESVTDLLVIARGLGEEVPEGFTCIERTLGGHSAELSAGIINNPHLYLCYRRGRDKPPILDLGVLYEGKEQLKPGWFVIETTPYSRSASLSSGGGPTAHRVFLMYRRALDSQGLHTLGVTDIALLLPGKAEVAPHTFCRVDKNLNTGMWGPALYVCYKRAVAKANALLYEASLLSRYPQEDLEAFPLPESVPVFCLPMGVTVESWPLNTKYQLPVFSTFVLTSACGDKVYGAAIQFYESFSRDLLSERQSVRLGLLSVVDRRPISSRSLQVKKSICVLSHWPFFTVFQKFLTFVYRYSISGPHVLPLEKHISSFMHNVPFPSPQRPRILVQLSPYDNLVLCQPVSSPIPLSGASFLKLLQNLGPENACTLLLAVLTEHKLLLHSLRPDVLTSVSEALVSMLITSRLSADVNNVPSLLQMLITSRLSADVNNVPSLADVNNVQSSLQMLITSRLSPDVNNVPSLYRYVNNVPSLPDVNNVPSLPDVNNVPSLSRYVNNVPDLSADVNNVPSLSQMFNNVPSLPADMLITSRLSADVNNVPSLPDVNNVPSLPDVNNVPSLCRYVNNVPSLQMLITSRLSQMLITSRLSPDVNNVPSLQMLITSRLSADVNNVPSPADVNNVPSLSRYVNNVPSLCRLSFPLRWICPYIPLCPLQMAAVLLAPMPFIVGVHSSYFDLEDPPTDVVCVDLDTNTIFQSVRRQEAVVMAIFTQKPGKTLFNTLTNLHKTLEQICTPSQEEATLEFLLTDYDQIYRSQKQLELEIQEAFLRFMSVLLRGYRSFLLPITQAPSDTTTDCSSLFNLQGFLKSRDRTQQKIYGQLTRTQMFTQFVEECSFVSDRHACLEFFDECVQKTDVEKPEEVRLIDLDESHGGEHTVFIMPPEEPQEPDGSECPALYSYETFPSLRPELFERPQDQIRVPLKGSAPSSPAPAAPNSHIRKEIKLAQKRAQKYSSVPDMWSKCLLGHCYGLWFIYLPTFVRAESNKVRSLHIAYDVLKHMENRKVVLPDEYGQPVLAVRVLLEMKKAGITPNTITYGYYNKAVLESKWPSTNQGGRLRWAKLRNVLLAVAQFREPIRCRQKNGSSSWSGLSESSSHESLTGGLVKSSSLGSMKTPADTVKLCRKTLLRNTGSNGGDAVSRKPPLGRRDASTPPLGREDASTPPPAPPGVALVPRSQVCLSTFYKECSEAEDPQQERGGRPVSTRDSGRNKDENYNNVSSPSRGGLAGKLQQLLTPTRHRGARRAASSSLSVGSDVDLAETPSPAFPLRRSWDANQEAIGLEVLISSCSLCRSCNSLVYDEEIMAGWTSDDSNLNSSCPFCGASFVPFLNAEICDLGPVGSGQEASLRPQCNGVSEDSSSETSSYSENSRTTTGSWTGAPPLVTVAYLSPLVLRKELESLLENEGEAVLAQLQFLDNHSIIFWNLLWYFQRLGLPSNLLQLVRASPLVSSFTQVTAPSPSVRLHSGNSPFSFTQVTAPSPSLRLHSGNSPFSFTQASLRLHSGNSPFSFTQSESSAVRVRLLWDTLTPDTDLWPPLYILWRIHSGVQMRSHGWRRHSHPFTLSFLEEVLRWVGMNEVHKAITLFLETMAKQPGGGCTQREFLFLTMAAMGKDHVAAFDKKYKAAYSRLAGSLGRDELRRKRAQPLSPKAVDCRRSFHPPLEC</sequence>
<dbReference type="Gene3D" id="2.100.10.50">
    <property type="match status" value="1"/>
</dbReference>
<keyword evidence="1" id="KW-0344">Guanine-nucleotide releasing factor</keyword>
<dbReference type="PANTHER" id="PTHR12296">
    <property type="entry name" value="DENN DOMAIN-CONTAINING PROTEIN 4"/>
    <property type="match status" value="1"/>
</dbReference>
<dbReference type="Proteomes" id="UP001219934">
    <property type="component" value="Unassembled WGS sequence"/>
</dbReference>
<feature type="compositionally biased region" description="Low complexity" evidence="2">
    <location>
        <begin position="1282"/>
        <end position="1294"/>
    </location>
</feature>
<feature type="compositionally biased region" description="Basic and acidic residues" evidence="2">
    <location>
        <begin position="1184"/>
        <end position="1198"/>
    </location>
</feature>
<dbReference type="GO" id="GO:0032483">
    <property type="term" value="P:regulation of Rab protein signal transduction"/>
    <property type="evidence" value="ECO:0007669"/>
    <property type="project" value="TreeGrafter"/>
</dbReference>
<dbReference type="Pfam" id="PF02141">
    <property type="entry name" value="DENN"/>
    <property type="match status" value="2"/>
</dbReference>
<dbReference type="InterPro" id="IPR051696">
    <property type="entry name" value="DENN_Domain_GEFs"/>
</dbReference>
<evidence type="ECO:0008006" key="7">
    <source>
        <dbReference type="Google" id="ProtNLM"/>
    </source>
</evidence>
<feature type="region of interest" description="Disordered" evidence="2">
    <location>
        <begin position="1226"/>
        <end position="1303"/>
    </location>
</feature>
<dbReference type="InterPro" id="IPR005112">
    <property type="entry name" value="dDENN_dom"/>
</dbReference>
<evidence type="ECO:0000256" key="1">
    <source>
        <dbReference type="ARBA" id="ARBA00022658"/>
    </source>
</evidence>
<dbReference type="SMART" id="SM00799">
    <property type="entry name" value="DENN"/>
    <property type="match status" value="2"/>
</dbReference>
<evidence type="ECO:0000256" key="2">
    <source>
        <dbReference type="SAM" id="MobiDB-lite"/>
    </source>
</evidence>
<dbReference type="InterPro" id="IPR005113">
    <property type="entry name" value="uDENN_dom"/>
</dbReference>
<dbReference type="InterPro" id="IPR043153">
    <property type="entry name" value="DENN_C"/>
</dbReference>
<proteinExistence type="predicted"/>
<name>A0AAD6A8E4_9TELE</name>
<evidence type="ECO:0000313" key="6">
    <source>
        <dbReference type="Proteomes" id="UP001219934"/>
    </source>
</evidence>
<dbReference type="Gene3D" id="3.40.50.11500">
    <property type="match status" value="2"/>
</dbReference>
<comment type="caution">
    <text evidence="5">The sequence shown here is derived from an EMBL/GenBank/DDBJ whole genome shotgun (WGS) entry which is preliminary data.</text>
</comment>
<feature type="compositionally biased region" description="Low complexity" evidence="2">
    <location>
        <begin position="1122"/>
        <end position="1142"/>
    </location>
</feature>
<organism evidence="5 6">
    <name type="scientific">Pogonophryne albipinna</name>
    <dbReference type="NCBI Taxonomy" id="1090488"/>
    <lineage>
        <taxon>Eukaryota</taxon>
        <taxon>Metazoa</taxon>
        <taxon>Chordata</taxon>
        <taxon>Craniata</taxon>
        <taxon>Vertebrata</taxon>
        <taxon>Euteleostomi</taxon>
        <taxon>Actinopterygii</taxon>
        <taxon>Neopterygii</taxon>
        <taxon>Teleostei</taxon>
        <taxon>Neoteleostei</taxon>
        <taxon>Acanthomorphata</taxon>
        <taxon>Eupercaria</taxon>
        <taxon>Perciformes</taxon>
        <taxon>Notothenioidei</taxon>
        <taxon>Pogonophryne</taxon>
    </lineage>
</organism>
<gene>
    <name evidence="5" type="ORF">JOQ06_022530</name>
</gene>
<feature type="region of interest" description="Disordered" evidence="2">
    <location>
        <begin position="1166"/>
        <end position="1210"/>
    </location>
</feature>
<evidence type="ECO:0000259" key="3">
    <source>
        <dbReference type="PROSITE" id="PS50211"/>
    </source>
</evidence>
<dbReference type="InterPro" id="IPR037516">
    <property type="entry name" value="Tripartite_DENN"/>
</dbReference>
<dbReference type="Pfam" id="PF03455">
    <property type="entry name" value="dDENN"/>
    <property type="match status" value="1"/>
</dbReference>
<protein>
    <recommendedName>
        <fullName evidence="7">DENN/MADD domain containing 4B</fullName>
    </recommendedName>
</protein>
<dbReference type="InterPro" id="IPR001194">
    <property type="entry name" value="cDENN_dom"/>
</dbReference>
<dbReference type="PANTHER" id="PTHR12296:SF18">
    <property type="entry name" value="DENN DOMAIN-CONTAINING PROTEIN 4B"/>
    <property type="match status" value="1"/>
</dbReference>
<dbReference type="Pfam" id="PF03456">
    <property type="entry name" value="uDENN"/>
    <property type="match status" value="1"/>
</dbReference>
<reference evidence="5" key="1">
    <citation type="submission" date="2022-11" db="EMBL/GenBank/DDBJ databases">
        <title>Chromosome-level genome of Pogonophryne albipinna.</title>
        <authorList>
            <person name="Jo E."/>
        </authorList>
    </citation>
    <scope>NUCLEOTIDE SEQUENCE</scope>
    <source>
        <strain evidence="5">SGF0006</strain>
        <tissue evidence="5">Muscle</tissue>
    </source>
</reference>
<dbReference type="InterPro" id="IPR023341">
    <property type="entry name" value="MABP"/>
</dbReference>
<dbReference type="PROSITE" id="PS50211">
    <property type="entry name" value="DENN"/>
    <property type="match status" value="1"/>
</dbReference>
<feature type="domain" description="UDENN" evidence="3">
    <location>
        <begin position="197"/>
        <end position="883"/>
    </location>
</feature>
<dbReference type="SMART" id="SM00801">
    <property type="entry name" value="dDENN"/>
    <property type="match status" value="1"/>
</dbReference>
<evidence type="ECO:0000259" key="4">
    <source>
        <dbReference type="PROSITE" id="PS51498"/>
    </source>
</evidence>
<feature type="compositionally biased region" description="Low complexity" evidence="2">
    <location>
        <begin position="1393"/>
        <end position="1411"/>
    </location>
</feature>
<feature type="region of interest" description="Disordered" evidence="2">
    <location>
        <begin position="1119"/>
        <end position="1153"/>
    </location>
</feature>
<dbReference type="PROSITE" id="PS51498">
    <property type="entry name" value="MABP"/>
    <property type="match status" value="1"/>
</dbReference>
<feature type="region of interest" description="Disordered" evidence="2">
    <location>
        <begin position="1380"/>
        <end position="1414"/>
    </location>
</feature>
<dbReference type="GO" id="GO:0005085">
    <property type="term" value="F:guanyl-nucleotide exchange factor activity"/>
    <property type="evidence" value="ECO:0007669"/>
    <property type="project" value="UniProtKB-KW"/>
</dbReference>
<keyword evidence="6" id="KW-1185">Reference proteome</keyword>
<dbReference type="GO" id="GO:0031410">
    <property type="term" value="C:cytoplasmic vesicle"/>
    <property type="evidence" value="ECO:0007669"/>
    <property type="project" value="TreeGrafter"/>
</dbReference>
<feature type="domain" description="MABP" evidence="4">
    <location>
        <begin position="45"/>
        <end position="205"/>
    </location>
</feature>
<dbReference type="SMART" id="SM00800">
    <property type="entry name" value="uDENN"/>
    <property type="match status" value="1"/>
</dbReference>
<accession>A0AAD6A8E4</accession>